<dbReference type="Proteomes" id="UP000325003">
    <property type="component" value="Unassembled WGS sequence"/>
</dbReference>
<dbReference type="RefSeq" id="WP_149727402.1">
    <property type="nucleotide sequence ID" value="NZ_VUJV01000001.1"/>
</dbReference>
<name>A0A5B1LMR9_9ACTN</name>
<reference evidence="3 4" key="1">
    <citation type="submission" date="2019-09" db="EMBL/GenBank/DDBJ databases">
        <title>Nocardioides panacisoli sp. nov., isolated from the soil of a ginseng field.</title>
        <authorList>
            <person name="Cho C."/>
        </authorList>
    </citation>
    <scope>NUCLEOTIDE SEQUENCE [LARGE SCALE GENOMIC DNA]</scope>
    <source>
        <strain evidence="3 4">BN130099</strain>
    </source>
</reference>
<reference evidence="3 4" key="2">
    <citation type="submission" date="2019-09" db="EMBL/GenBank/DDBJ databases">
        <authorList>
            <person name="Jin C."/>
        </authorList>
    </citation>
    <scope>NUCLEOTIDE SEQUENCE [LARGE SCALE GENOMIC DNA]</scope>
    <source>
        <strain evidence="3 4">BN130099</strain>
    </source>
</reference>
<sequence length="125" mass="13431">MNLHDWIDELCDLLDVESEADEALLGDLAEVAHDNVHPTAGPVTAFLLGVAAGAREAGPDAVERMAAKVQALAESWDRPAGDTGEVADTEADLEVDEDLRHLDEIDEVEEADDLEEADAEEDLLV</sequence>
<evidence type="ECO:0000256" key="1">
    <source>
        <dbReference type="SAM" id="MobiDB-lite"/>
    </source>
</evidence>
<evidence type="ECO:0000259" key="2">
    <source>
        <dbReference type="Pfam" id="PF20058"/>
    </source>
</evidence>
<organism evidence="3 4">
    <name type="scientific">Nocardioides humilatus</name>
    <dbReference type="NCBI Taxonomy" id="2607660"/>
    <lineage>
        <taxon>Bacteria</taxon>
        <taxon>Bacillati</taxon>
        <taxon>Actinomycetota</taxon>
        <taxon>Actinomycetes</taxon>
        <taxon>Propionibacteriales</taxon>
        <taxon>Nocardioidaceae</taxon>
        <taxon>Nocardioides</taxon>
    </lineage>
</organism>
<comment type="caution">
    <text evidence="3">The sequence shown here is derived from an EMBL/GenBank/DDBJ whole genome shotgun (WGS) entry which is preliminary data.</text>
</comment>
<protein>
    <recommendedName>
        <fullName evidence="2">DUF6457 domain-containing protein</fullName>
    </recommendedName>
</protein>
<keyword evidence="4" id="KW-1185">Reference proteome</keyword>
<accession>A0A5B1LMR9</accession>
<evidence type="ECO:0000313" key="4">
    <source>
        <dbReference type="Proteomes" id="UP000325003"/>
    </source>
</evidence>
<dbReference type="Pfam" id="PF20058">
    <property type="entry name" value="DUF6457"/>
    <property type="match status" value="1"/>
</dbReference>
<feature type="compositionally biased region" description="Acidic residues" evidence="1">
    <location>
        <begin position="104"/>
        <end position="125"/>
    </location>
</feature>
<gene>
    <name evidence="3" type="ORF">F0U44_06685</name>
</gene>
<evidence type="ECO:0000313" key="3">
    <source>
        <dbReference type="EMBL" id="KAA1421941.1"/>
    </source>
</evidence>
<feature type="compositionally biased region" description="Acidic residues" evidence="1">
    <location>
        <begin position="85"/>
        <end position="97"/>
    </location>
</feature>
<feature type="region of interest" description="Disordered" evidence="1">
    <location>
        <begin position="76"/>
        <end position="125"/>
    </location>
</feature>
<dbReference type="InterPro" id="IPR045598">
    <property type="entry name" value="DUF6457"/>
</dbReference>
<dbReference type="AlphaFoldDB" id="A0A5B1LMR9"/>
<proteinExistence type="predicted"/>
<dbReference type="EMBL" id="VUJV01000001">
    <property type="protein sequence ID" value="KAA1421941.1"/>
    <property type="molecule type" value="Genomic_DNA"/>
</dbReference>
<feature type="domain" description="DUF6457" evidence="2">
    <location>
        <begin position="2"/>
        <end position="78"/>
    </location>
</feature>